<gene>
    <name evidence="3" type="ORF">GCM10007028_23940</name>
</gene>
<accession>A0A918VB60</accession>
<keyword evidence="4" id="KW-1185">Reference proteome</keyword>
<reference evidence="3" key="1">
    <citation type="journal article" date="2014" name="Int. J. Syst. Evol. Microbiol.">
        <title>Complete genome sequence of Corynebacterium casei LMG S-19264T (=DSM 44701T), isolated from a smear-ripened cheese.</title>
        <authorList>
            <consortium name="US DOE Joint Genome Institute (JGI-PGF)"/>
            <person name="Walter F."/>
            <person name="Albersmeier A."/>
            <person name="Kalinowski J."/>
            <person name="Ruckert C."/>
        </authorList>
    </citation>
    <scope>NUCLEOTIDE SEQUENCE</scope>
    <source>
        <strain evidence="3">KCTC 12710</strain>
    </source>
</reference>
<feature type="coiled-coil region" evidence="1">
    <location>
        <begin position="91"/>
        <end position="137"/>
    </location>
</feature>
<dbReference type="Pfam" id="PF14129">
    <property type="entry name" value="DUF4296"/>
    <property type="match status" value="1"/>
</dbReference>
<dbReference type="AlphaFoldDB" id="A0A918VB60"/>
<proteinExistence type="predicted"/>
<feature type="domain" description="DUF4296" evidence="2">
    <location>
        <begin position="28"/>
        <end position="108"/>
    </location>
</feature>
<dbReference type="PROSITE" id="PS51257">
    <property type="entry name" value="PROKAR_LIPOPROTEIN"/>
    <property type="match status" value="1"/>
</dbReference>
<evidence type="ECO:0000256" key="1">
    <source>
        <dbReference type="SAM" id="Coils"/>
    </source>
</evidence>
<evidence type="ECO:0000313" key="4">
    <source>
        <dbReference type="Proteomes" id="UP000636004"/>
    </source>
</evidence>
<name>A0A918VB60_9FLAO</name>
<dbReference type="EMBL" id="BMWZ01000005">
    <property type="protein sequence ID" value="GGZ85026.1"/>
    <property type="molecule type" value="Genomic_DNA"/>
</dbReference>
<protein>
    <recommendedName>
        <fullName evidence="2">DUF4296 domain-containing protein</fullName>
    </recommendedName>
</protein>
<dbReference type="InterPro" id="IPR025381">
    <property type="entry name" value="DUF4296"/>
</dbReference>
<organism evidence="3 4">
    <name type="scientific">Algibacter mikhailovii</name>
    <dbReference type="NCBI Taxonomy" id="425498"/>
    <lineage>
        <taxon>Bacteria</taxon>
        <taxon>Pseudomonadati</taxon>
        <taxon>Bacteroidota</taxon>
        <taxon>Flavobacteriia</taxon>
        <taxon>Flavobacteriales</taxon>
        <taxon>Flavobacteriaceae</taxon>
        <taxon>Algibacter</taxon>
    </lineage>
</organism>
<dbReference type="Proteomes" id="UP000636004">
    <property type="component" value="Unassembled WGS sequence"/>
</dbReference>
<reference evidence="3" key="2">
    <citation type="submission" date="2020-09" db="EMBL/GenBank/DDBJ databases">
        <authorList>
            <person name="Sun Q."/>
            <person name="Kim S."/>
        </authorList>
    </citation>
    <scope>NUCLEOTIDE SEQUENCE</scope>
    <source>
        <strain evidence="3">KCTC 12710</strain>
    </source>
</reference>
<evidence type="ECO:0000259" key="2">
    <source>
        <dbReference type="Pfam" id="PF14129"/>
    </source>
</evidence>
<sequence>MILRQTILFFFILITISSCNRFRGPDKPENLISKEKMAAILIDSKFLTSGNNTTRKAIRDSNVNVKTYVYLKHNIDSLQFAMSNSYYAFHLDEYEEIYNLAIDSLERLNIKLKEVQAEEWKEQTKREEDSLKLVNKKKDSLNLISSKDSLGLISNVDSMGVKQLDLNYEKKNSLINPISDTLDLQQ</sequence>
<evidence type="ECO:0000313" key="3">
    <source>
        <dbReference type="EMBL" id="GGZ85026.1"/>
    </source>
</evidence>
<comment type="caution">
    <text evidence="3">The sequence shown here is derived from an EMBL/GenBank/DDBJ whole genome shotgun (WGS) entry which is preliminary data.</text>
</comment>
<dbReference type="RefSeq" id="WP_189361049.1">
    <property type="nucleotide sequence ID" value="NZ_BMWZ01000005.1"/>
</dbReference>
<keyword evidence="1" id="KW-0175">Coiled coil</keyword>